<comment type="caution">
    <text evidence="2">The sequence shown here is derived from an EMBL/GenBank/DDBJ whole genome shotgun (WGS) entry which is preliminary data.</text>
</comment>
<sequence length="183" mass="22534">MYKYFNFFAFIFFLASLIYSFYNIVRSFDFVKEIYFYTGIFALIFLNLSLFFSLIKFKSTRNYPKFFGFFATFWSMSHFLNYFIFDRNAQFSRLFNDILYHFLETTGFIALIIIFLMFLSSFNCFKKIRKIRKLGYLCLVISSYHYFLSPKIPMFWEWSALIIAIIYFILRYIKNLRFCFYQN</sequence>
<evidence type="ECO:0000256" key="1">
    <source>
        <dbReference type="SAM" id="Phobius"/>
    </source>
</evidence>
<feature type="transmembrane region" description="Helical" evidence="1">
    <location>
        <begin position="34"/>
        <end position="54"/>
    </location>
</feature>
<organism evidence="2 3">
    <name type="scientific">Campylobacter aviculae</name>
    <dbReference type="NCBI Taxonomy" id="2510190"/>
    <lineage>
        <taxon>Bacteria</taxon>
        <taxon>Pseudomonadati</taxon>
        <taxon>Campylobacterota</taxon>
        <taxon>Epsilonproteobacteria</taxon>
        <taxon>Campylobacterales</taxon>
        <taxon>Campylobacteraceae</taxon>
        <taxon>Campylobacter</taxon>
    </lineage>
</organism>
<feature type="transmembrane region" description="Helical" evidence="1">
    <location>
        <begin position="134"/>
        <end position="149"/>
    </location>
</feature>
<keyword evidence="1" id="KW-0812">Transmembrane</keyword>
<evidence type="ECO:0000313" key="3">
    <source>
        <dbReference type="Proteomes" id="UP000310353"/>
    </source>
</evidence>
<feature type="transmembrane region" description="Helical" evidence="1">
    <location>
        <begin position="5"/>
        <end position="22"/>
    </location>
</feature>
<gene>
    <name evidence="2" type="ORF">CQA76_03105</name>
</gene>
<keyword evidence="3" id="KW-1185">Reference proteome</keyword>
<dbReference type="EMBL" id="NXMA01000004">
    <property type="protein sequence ID" value="TKX32625.1"/>
    <property type="molecule type" value="Genomic_DNA"/>
</dbReference>
<dbReference type="AlphaFoldDB" id="A0A4U7BQK6"/>
<dbReference type="Proteomes" id="UP000310353">
    <property type="component" value="Unassembled WGS sequence"/>
</dbReference>
<proteinExistence type="predicted"/>
<dbReference type="OrthoDB" id="5362134at2"/>
<protein>
    <submittedName>
        <fullName evidence="2">Ferric reductase</fullName>
    </submittedName>
</protein>
<feature type="transmembrane region" description="Helical" evidence="1">
    <location>
        <begin position="66"/>
        <end position="85"/>
    </location>
</feature>
<dbReference type="RefSeq" id="WP_137621990.1">
    <property type="nucleotide sequence ID" value="NZ_NXMA01000004.1"/>
</dbReference>
<evidence type="ECO:0000313" key="2">
    <source>
        <dbReference type="EMBL" id="TKX32625.1"/>
    </source>
</evidence>
<reference evidence="2 3" key="1">
    <citation type="submission" date="2018-05" db="EMBL/GenBank/DDBJ databases">
        <title>Novel Campyloabacter and Helicobacter Species and Strains.</title>
        <authorList>
            <person name="Mannion A.J."/>
            <person name="Shen Z."/>
            <person name="Fox J.G."/>
        </authorList>
    </citation>
    <scope>NUCLEOTIDE SEQUENCE [LARGE SCALE GENOMIC DNA]</scope>
    <source>
        <strain evidence="3">MIT17-670</strain>
    </source>
</reference>
<name>A0A4U7BQK6_9BACT</name>
<feature type="transmembrane region" description="Helical" evidence="1">
    <location>
        <begin position="105"/>
        <end position="122"/>
    </location>
</feature>
<accession>A0A4U7BQK6</accession>
<keyword evidence="1" id="KW-0472">Membrane</keyword>
<feature type="transmembrane region" description="Helical" evidence="1">
    <location>
        <begin position="155"/>
        <end position="173"/>
    </location>
</feature>
<keyword evidence="1" id="KW-1133">Transmembrane helix</keyword>